<sequence>MAPVNGTTDGTATGLPRPGVGLFGVWIHVPRPLLLASNRPAPRCRLALRHRRARANLVVVTDPRLIEFGAENQIVLEKTTEILIASNGTMTMGLLILLFV</sequence>
<evidence type="ECO:0000313" key="1">
    <source>
        <dbReference type="EMBL" id="KII60294.1"/>
    </source>
</evidence>
<protein>
    <submittedName>
        <fullName evidence="1">Uncharacterized protein</fullName>
    </submittedName>
</protein>
<accession>A0A0C2M7E8</accession>
<dbReference type="EMBL" id="JWZT01005708">
    <property type="protein sequence ID" value="KII60294.1"/>
    <property type="molecule type" value="Genomic_DNA"/>
</dbReference>
<gene>
    <name evidence="1" type="ORF">RF11_05728</name>
</gene>
<keyword evidence="2" id="KW-1185">Reference proteome</keyword>
<dbReference type="Proteomes" id="UP000031668">
    <property type="component" value="Unassembled WGS sequence"/>
</dbReference>
<comment type="caution">
    <text evidence="1">The sequence shown here is derived from an EMBL/GenBank/DDBJ whole genome shotgun (WGS) entry which is preliminary data.</text>
</comment>
<reference evidence="1 2" key="1">
    <citation type="journal article" date="2014" name="Genome Biol. Evol.">
        <title>The genome of the myxosporean Thelohanellus kitauei shows adaptations to nutrient acquisition within its fish host.</title>
        <authorList>
            <person name="Yang Y."/>
            <person name="Xiong J."/>
            <person name="Zhou Z."/>
            <person name="Huo F."/>
            <person name="Miao W."/>
            <person name="Ran C."/>
            <person name="Liu Y."/>
            <person name="Zhang J."/>
            <person name="Feng J."/>
            <person name="Wang M."/>
            <person name="Wang M."/>
            <person name="Wang L."/>
            <person name="Yao B."/>
        </authorList>
    </citation>
    <scope>NUCLEOTIDE SEQUENCE [LARGE SCALE GENOMIC DNA]</scope>
    <source>
        <strain evidence="1">Wuqing</strain>
    </source>
</reference>
<dbReference type="AlphaFoldDB" id="A0A0C2M7E8"/>
<organism evidence="1 2">
    <name type="scientific">Thelohanellus kitauei</name>
    <name type="common">Myxosporean</name>
    <dbReference type="NCBI Taxonomy" id="669202"/>
    <lineage>
        <taxon>Eukaryota</taxon>
        <taxon>Metazoa</taxon>
        <taxon>Cnidaria</taxon>
        <taxon>Myxozoa</taxon>
        <taxon>Myxosporea</taxon>
        <taxon>Bivalvulida</taxon>
        <taxon>Platysporina</taxon>
        <taxon>Myxobolidae</taxon>
        <taxon>Thelohanellus</taxon>
    </lineage>
</organism>
<proteinExistence type="predicted"/>
<evidence type="ECO:0000313" key="2">
    <source>
        <dbReference type="Proteomes" id="UP000031668"/>
    </source>
</evidence>
<name>A0A0C2M7E8_THEKT</name>